<dbReference type="Pfam" id="PF06305">
    <property type="entry name" value="LapA_dom"/>
    <property type="match status" value="1"/>
</dbReference>
<evidence type="ECO:0000256" key="1">
    <source>
        <dbReference type="ARBA" id="ARBA00022475"/>
    </source>
</evidence>
<name>A0A1F4UDW2_UNCW3</name>
<evidence type="ECO:0000256" key="5">
    <source>
        <dbReference type="SAM" id="Phobius"/>
    </source>
</evidence>
<proteinExistence type="predicted"/>
<feature type="domain" description="Lipopolysaccharide assembly protein A" evidence="6">
    <location>
        <begin position="27"/>
        <end position="87"/>
    </location>
</feature>
<evidence type="ECO:0000256" key="3">
    <source>
        <dbReference type="ARBA" id="ARBA00022989"/>
    </source>
</evidence>
<evidence type="ECO:0000256" key="2">
    <source>
        <dbReference type="ARBA" id="ARBA00022692"/>
    </source>
</evidence>
<dbReference type="AlphaFoldDB" id="A0A1F4UDW2"/>
<sequence length="98" mass="11294">MRFLALIFVIIVIAFIVGFMMLNLDHKVDIDIFGKKIMDVPVAMLSLYSFIAGMLFVFIFALADGIVLRSNLHRLNREHRALRKELDALRNLPFEEGK</sequence>
<keyword evidence="1" id="KW-1003">Cell membrane</keyword>
<feature type="transmembrane region" description="Helical" evidence="5">
    <location>
        <begin position="6"/>
        <end position="24"/>
    </location>
</feature>
<feature type="transmembrane region" description="Helical" evidence="5">
    <location>
        <begin position="45"/>
        <end position="68"/>
    </location>
</feature>
<reference evidence="7 8" key="1">
    <citation type="journal article" date="2016" name="Nat. Commun.">
        <title>Thousands of microbial genomes shed light on interconnected biogeochemical processes in an aquifer system.</title>
        <authorList>
            <person name="Anantharaman K."/>
            <person name="Brown C.T."/>
            <person name="Hug L.A."/>
            <person name="Sharon I."/>
            <person name="Castelle C.J."/>
            <person name="Probst A.J."/>
            <person name="Thomas B.C."/>
            <person name="Singh A."/>
            <person name="Wilkins M.J."/>
            <person name="Karaoz U."/>
            <person name="Brodie E.L."/>
            <person name="Williams K.H."/>
            <person name="Hubbard S.S."/>
            <person name="Banfield J.F."/>
        </authorList>
    </citation>
    <scope>NUCLEOTIDE SEQUENCE [LARGE SCALE GENOMIC DNA]</scope>
</reference>
<evidence type="ECO:0000256" key="4">
    <source>
        <dbReference type="ARBA" id="ARBA00023136"/>
    </source>
</evidence>
<evidence type="ECO:0000313" key="7">
    <source>
        <dbReference type="EMBL" id="OGC43000.1"/>
    </source>
</evidence>
<dbReference type="EMBL" id="MEUM01000041">
    <property type="protein sequence ID" value="OGC43000.1"/>
    <property type="molecule type" value="Genomic_DNA"/>
</dbReference>
<organism evidence="7 8">
    <name type="scientific">candidate division WOR-3 bacterium RBG_13_43_14</name>
    <dbReference type="NCBI Taxonomy" id="1802590"/>
    <lineage>
        <taxon>Bacteria</taxon>
        <taxon>Bacteria division WOR-3</taxon>
    </lineage>
</organism>
<evidence type="ECO:0000259" key="6">
    <source>
        <dbReference type="Pfam" id="PF06305"/>
    </source>
</evidence>
<protein>
    <recommendedName>
        <fullName evidence="6">Lipopolysaccharide assembly protein A domain-containing protein</fullName>
    </recommendedName>
</protein>
<gene>
    <name evidence="7" type="ORF">A2Y85_02975</name>
</gene>
<dbReference type="GO" id="GO:0005886">
    <property type="term" value="C:plasma membrane"/>
    <property type="evidence" value="ECO:0007669"/>
    <property type="project" value="InterPro"/>
</dbReference>
<keyword evidence="3 5" id="KW-1133">Transmembrane helix</keyword>
<accession>A0A1F4UDW2</accession>
<evidence type="ECO:0000313" key="8">
    <source>
        <dbReference type="Proteomes" id="UP000177025"/>
    </source>
</evidence>
<keyword evidence="4 5" id="KW-0472">Membrane</keyword>
<dbReference type="Proteomes" id="UP000177025">
    <property type="component" value="Unassembled WGS sequence"/>
</dbReference>
<dbReference type="InterPro" id="IPR010445">
    <property type="entry name" value="LapA_dom"/>
</dbReference>
<keyword evidence="2 5" id="KW-0812">Transmembrane</keyword>
<comment type="caution">
    <text evidence="7">The sequence shown here is derived from an EMBL/GenBank/DDBJ whole genome shotgun (WGS) entry which is preliminary data.</text>
</comment>